<feature type="transmembrane region" description="Helical" evidence="6">
    <location>
        <begin position="12"/>
        <end position="30"/>
    </location>
</feature>
<feature type="transmembrane region" description="Helical" evidence="6">
    <location>
        <begin position="561"/>
        <end position="581"/>
    </location>
</feature>
<gene>
    <name evidence="8" type="ORF">ATK74_2513</name>
</gene>
<keyword evidence="4 6" id="KW-1133">Transmembrane helix</keyword>
<name>A0A2A9CV61_9ACTN</name>
<keyword evidence="6" id="KW-1003">Cell membrane</keyword>
<dbReference type="PANTHER" id="PTHR48085:SF5">
    <property type="entry name" value="CADMIUM_ZINC-TRANSPORTING ATPASE HMA4-RELATED"/>
    <property type="match status" value="1"/>
</dbReference>
<dbReference type="InterPro" id="IPR023214">
    <property type="entry name" value="HAD_sf"/>
</dbReference>
<dbReference type="EMBL" id="PDJC01000001">
    <property type="protein sequence ID" value="PFG17935.1"/>
    <property type="molecule type" value="Genomic_DNA"/>
</dbReference>
<dbReference type="GO" id="GO:0046872">
    <property type="term" value="F:metal ion binding"/>
    <property type="evidence" value="ECO:0007669"/>
    <property type="project" value="UniProtKB-KW"/>
</dbReference>
<dbReference type="SUPFAM" id="SSF56784">
    <property type="entry name" value="HAD-like"/>
    <property type="match status" value="1"/>
</dbReference>
<dbReference type="InterPro" id="IPR051014">
    <property type="entry name" value="Cation_Transport_ATPase_IB"/>
</dbReference>
<dbReference type="GO" id="GO:0016887">
    <property type="term" value="F:ATP hydrolysis activity"/>
    <property type="evidence" value="ECO:0007669"/>
    <property type="project" value="InterPro"/>
</dbReference>
<keyword evidence="9" id="KW-1185">Reference proteome</keyword>
<dbReference type="Pfam" id="PF00702">
    <property type="entry name" value="Hydrolase"/>
    <property type="match status" value="1"/>
</dbReference>
<feature type="transmembrane region" description="Helical" evidence="6">
    <location>
        <begin position="36"/>
        <end position="55"/>
    </location>
</feature>
<dbReference type="NCBIfam" id="TIGR01494">
    <property type="entry name" value="ATPase_P-type"/>
    <property type="match status" value="2"/>
</dbReference>
<keyword evidence="5 6" id="KW-0472">Membrane</keyword>
<evidence type="ECO:0000256" key="1">
    <source>
        <dbReference type="ARBA" id="ARBA00004651"/>
    </source>
</evidence>
<dbReference type="PRINTS" id="PR00119">
    <property type="entry name" value="CATATPASE"/>
</dbReference>
<reference evidence="8 9" key="1">
    <citation type="submission" date="2017-10" db="EMBL/GenBank/DDBJ databases">
        <title>Sequencing the genomes of 1000 actinobacteria strains.</title>
        <authorList>
            <person name="Klenk H.-P."/>
        </authorList>
    </citation>
    <scope>NUCLEOTIDE SEQUENCE [LARGE SCALE GENOMIC DNA]</scope>
    <source>
        <strain evidence="8 9">DSM 15597</strain>
    </source>
</reference>
<evidence type="ECO:0000313" key="8">
    <source>
        <dbReference type="EMBL" id="PFG17935.1"/>
    </source>
</evidence>
<dbReference type="RefSeq" id="WP_211283371.1">
    <property type="nucleotide sequence ID" value="NZ_PDJC01000001.1"/>
</dbReference>
<keyword evidence="6" id="KW-0479">Metal-binding</keyword>
<feature type="transmembrane region" description="Helical" evidence="6">
    <location>
        <begin position="258"/>
        <end position="280"/>
    </location>
</feature>
<evidence type="ECO:0000259" key="7">
    <source>
        <dbReference type="Pfam" id="PF00122"/>
    </source>
</evidence>
<dbReference type="Gene3D" id="3.40.50.1000">
    <property type="entry name" value="HAD superfamily/HAD-like"/>
    <property type="match status" value="1"/>
</dbReference>
<dbReference type="InterPro" id="IPR059000">
    <property type="entry name" value="ATPase_P-type_domA"/>
</dbReference>
<dbReference type="InterPro" id="IPR027256">
    <property type="entry name" value="P-typ_ATPase_IB"/>
</dbReference>
<feature type="domain" description="P-type ATPase A" evidence="7">
    <location>
        <begin position="118"/>
        <end position="217"/>
    </location>
</feature>
<keyword evidence="6" id="KW-0547">Nucleotide-binding</keyword>
<dbReference type="GO" id="GO:0019829">
    <property type="term" value="F:ATPase-coupled monoatomic cation transmembrane transporter activity"/>
    <property type="evidence" value="ECO:0007669"/>
    <property type="project" value="InterPro"/>
</dbReference>
<evidence type="ECO:0000256" key="6">
    <source>
        <dbReference type="RuleBase" id="RU362081"/>
    </source>
</evidence>
<protein>
    <submittedName>
        <fullName evidence="8">P-type E1-E2 ATPase/heavy metal translocating P-type ATPase</fullName>
    </submittedName>
</protein>
<proteinExistence type="inferred from homology"/>
<comment type="similarity">
    <text evidence="2 6">Belongs to the cation transport ATPase (P-type) (TC 3.A.3) family. Type IB subfamily.</text>
</comment>
<accession>A0A2A9CV61</accession>
<dbReference type="InterPro" id="IPR023298">
    <property type="entry name" value="ATPase_P-typ_TM_dom_sf"/>
</dbReference>
<organism evidence="8 9">
    <name type="scientific">Propionicimonas paludicola</name>
    <dbReference type="NCBI Taxonomy" id="185243"/>
    <lineage>
        <taxon>Bacteria</taxon>
        <taxon>Bacillati</taxon>
        <taxon>Actinomycetota</taxon>
        <taxon>Actinomycetes</taxon>
        <taxon>Propionibacteriales</taxon>
        <taxon>Nocardioidaceae</taxon>
        <taxon>Propionicimonas</taxon>
    </lineage>
</organism>
<dbReference type="GO" id="GO:0005524">
    <property type="term" value="F:ATP binding"/>
    <property type="evidence" value="ECO:0007669"/>
    <property type="project" value="UniProtKB-UniRule"/>
</dbReference>
<dbReference type="InterPro" id="IPR001757">
    <property type="entry name" value="P_typ_ATPase"/>
</dbReference>
<dbReference type="GO" id="GO:0005886">
    <property type="term" value="C:plasma membrane"/>
    <property type="evidence" value="ECO:0007669"/>
    <property type="project" value="UniProtKB-SubCell"/>
</dbReference>
<dbReference type="Gene3D" id="2.70.150.10">
    <property type="entry name" value="Calcium-transporting ATPase, cytoplasmic transduction domain A"/>
    <property type="match status" value="1"/>
</dbReference>
<dbReference type="InterPro" id="IPR023299">
    <property type="entry name" value="ATPase_P-typ_cyto_dom_N"/>
</dbReference>
<dbReference type="SUPFAM" id="SSF81653">
    <property type="entry name" value="Calcium ATPase, transduction domain A"/>
    <property type="match status" value="1"/>
</dbReference>
<evidence type="ECO:0000313" key="9">
    <source>
        <dbReference type="Proteomes" id="UP000226079"/>
    </source>
</evidence>
<evidence type="ECO:0000256" key="2">
    <source>
        <dbReference type="ARBA" id="ARBA00006024"/>
    </source>
</evidence>
<dbReference type="AlphaFoldDB" id="A0A2A9CV61"/>
<dbReference type="GO" id="GO:0015086">
    <property type="term" value="F:cadmium ion transmembrane transporter activity"/>
    <property type="evidence" value="ECO:0007669"/>
    <property type="project" value="TreeGrafter"/>
</dbReference>
<dbReference type="PANTHER" id="PTHR48085">
    <property type="entry name" value="CADMIUM/ZINC-TRANSPORTING ATPASE HMA2-RELATED"/>
    <property type="match status" value="1"/>
</dbReference>
<dbReference type="PROSITE" id="PS00154">
    <property type="entry name" value="ATPASE_E1_E2"/>
    <property type="match status" value="1"/>
</dbReference>
<feature type="transmembrane region" description="Helical" evidence="6">
    <location>
        <begin position="233"/>
        <end position="252"/>
    </location>
</feature>
<dbReference type="Gene3D" id="3.40.1110.10">
    <property type="entry name" value="Calcium-transporting ATPase, cytoplasmic domain N"/>
    <property type="match status" value="1"/>
</dbReference>
<sequence length="637" mass="65688">MRLFSSIRQYPVIAATLAVGVVGVLLLVAGHPTLSYWLVGGYALAIAAWQAWSMIRDLLRGNFGLDVLAVTAITATVLVGDHWAALIVVLMLTGGEALEDYANARAHREVSALLERAPRFAHRATADGGFVEVPISEVAAGDLVLVRPGEVVPVDGLLEGEAASFDESSITGEPLPVEHLHGDQVLSGSVSQQKAALIRASLSAKESQYQQIIDLVQAAAESKSPIVRLADRYAVPFTLVSLAIAGLAWYLSGDPVRFAEVLVVATPCPLLIAAPVAFLAGMSRSAANGVIVKSGGVMETLSRVRTVALDKTGTLTHGHPVVDLIEPANGTSADDLLATAAAAETFSAHVLAKTIVSAAHEAGLSVPAATGVEEATAAGMIATIGGLRTAVGNAGHVARVTGHQPPEAPVPPGHIAIYLGNEDGYLGRILLSDQIRNNAPATLRALHGLGVCSVAMLTGDAVPTARHIAEQIGIDDVRAGLLPADKVAQVAELPLGPVAMVGDGVNDAPVLAAADVGIAMGAKGATAASESADVVIMLDDLSRVATSIAIAQRTVRIALQAIWLGIIISVVLMLIAVWGVLPAIVGAALQELVDLAAILTALRAVRPGPTERELSHQLGHTAAPLEPVRDEPLELAR</sequence>
<keyword evidence="6" id="KW-0067">ATP-binding</keyword>
<dbReference type="InterPro" id="IPR018303">
    <property type="entry name" value="ATPase_P-typ_P_site"/>
</dbReference>
<keyword evidence="3 6" id="KW-0812">Transmembrane</keyword>
<dbReference type="SUPFAM" id="SSF81665">
    <property type="entry name" value="Calcium ATPase, transmembrane domain M"/>
    <property type="match status" value="1"/>
</dbReference>
<comment type="subcellular location">
    <subcellularLocation>
        <location evidence="1">Cell membrane</location>
        <topology evidence="1">Multi-pass membrane protein</topology>
    </subcellularLocation>
</comment>
<dbReference type="Pfam" id="PF00122">
    <property type="entry name" value="E1-E2_ATPase"/>
    <property type="match status" value="1"/>
</dbReference>
<evidence type="ECO:0000256" key="4">
    <source>
        <dbReference type="ARBA" id="ARBA00022989"/>
    </source>
</evidence>
<dbReference type="InterPro" id="IPR008250">
    <property type="entry name" value="ATPase_P-typ_transduc_dom_A_sf"/>
</dbReference>
<dbReference type="InterPro" id="IPR036412">
    <property type="entry name" value="HAD-like_sf"/>
</dbReference>
<dbReference type="Proteomes" id="UP000226079">
    <property type="component" value="Unassembled WGS sequence"/>
</dbReference>
<dbReference type="NCBIfam" id="TIGR01525">
    <property type="entry name" value="ATPase-IB_hvy"/>
    <property type="match status" value="1"/>
</dbReference>
<comment type="caution">
    <text evidence="8">The sequence shown here is derived from an EMBL/GenBank/DDBJ whole genome shotgun (WGS) entry which is preliminary data.</text>
</comment>
<evidence type="ECO:0000256" key="5">
    <source>
        <dbReference type="ARBA" id="ARBA00023136"/>
    </source>
</evidence>
<evidence type="ECO:0000256" key="3">
    <source>
        <dbReference type="ARBA" id="ARBA00022692"/>
    </source>
</evidence>